<feature type="compositionally biased region" description="Low complexity" evidence="1">
    <location>
        <begin position="37"/>
        <end position="47"/>
    </location>
</feature>
<dbReference type="EMBL" id="QQNA01000134">
    <property type="protein sequence ID" value="RDG36823.1"/>
    <property type="molecule type" value="Genomic_DNA"/>
</dbReference>
<evidence type="ECO:0000259" key="3">
    <source>
        <dbReference type="Pfam" id="PF14016"/>
    </source>
</evidence>
<dbReference type="InterPro" id="IPR025326">
    <property type="entry name" value="DUF4232"/>
</dbReference>
<organism evidence="4 5">
    <name type="scientific">Streptomyces corynorhini</name>
    <dbReference type="NCBI Taxonomy" id="2282652"/>
    <lineage>
        <taxon>Bacteria</taxon>
        <taxon>Bacillati</taxon>
        <taxon>Actinomycetota</taxon>
        <taxon>Actinomycetes</taxon>
        <taxon>Kitasatosporales</taxon>
        <taxon>Streptomycetaceae</taxon>
        <taxon>Streptomyces</taxon>
    </lineage>
</organism>
<comment type="caution">
    <text evidence="4">The sequence shown here is derived from an EMBL/GenBank/DDBJ whole genome shotgun (WGS) entry which is preliminary data.</text>
</comment>
<evidence type="ECO:0000313" key="5">
    <source>
        <dbReference type="Proteomes" id="UP000253741"/>
    </source>
</evidence>
<gene>
    <name evidence="4" type="ORF">DVH02_17855</name>
</gene>
<keyword evidence="2" id="KW-0732">Signal</keyword>
<dbReference type="RefSeq" id="WP_114624815.1">
    <property type="nucleotide sequence ID" value="NZ_QQNA01000134.1"/>
</dbReference>
<protein>
    <submittedName>
        <fullName evidence="4">DUF4232 domain-containing protein</fullName>
    </submittedName>
</protein>
<keyword evidence="5" id="KW-1185">Reference proteome</keyword>
<name>A0A370BAI4_9ACTN</name>
<feature type="compositionally biased region" description="Gly residues" evidence="1">
    <location>
        <begin position="48"/>
        <end position="67"/>
    </location>
</feature>
<sequence>MRSYLAARSTRVVLAVTATAALATGLTACDDDDLAAGGSSTPAASTTGGSGSSGGSGGSSDKGGTDGGSTKEDGVEQSCGTNDLDFTVAKSDVTGYLLVSAKAKSGISCQLAGSAPLVLFSSAEKTTAYPAELMKKPADDFLKLSGSTTAYATLIPNTTRAEGTPEFKQVDITVDAKDSHTAALDLPGSYAVDDAAVTSWYSSAADSTPDAN</sequence>
<evidence type="ECO:0000313" key="4">
    <source>
        <dbReference type="EMBL" id="RDG36823.1"/>
    </source>
</evidence>
<dbReference type="PROSITE" id="PS51257">
    <property type="entry name" value="PROKAR_LIPOPROTEIN"/>
    <property type="match status" value="1"/>
</dbReference>
<feature type="chain" id="PRO_5038531860" evidence="2">
    <location>
        <begin position="21"/>
        <end position="212"/>
    </location>
</feature>
<accession>A0A370BAI4</accession>
<feature type="region of interest" description="Disordered" evidence="1">
    <location>
        <begin position="37"/>
        <end position="78"/>
    </location>
</feature>
<evidence type="ECO:0000256" key="2">
    <source>
        <dbReference type="SAM" id="SignalP"/>
    </source>
</evidence>
<dbReference type="Proteomes" id="UP000253741">
    <property type="component" value="Unassembled WGS sequence"/>
</dbReference>
<dbReference type="AlphaFoldDB" id="A0A370BAI4"/>
<reference evidence="4 5" key="1">
    <citation type="submission" date="2018-07" db="EMBL/GenBank/DDBJ databases">
        <title>Streptomyces species from bats.</title>
        <authorList>
            <person name="Dunlap C."/>
        </authorList>
    </citation>
    <scope>NUCLEOTIDE SEQUENCE [LARGE SCALE GENOMIC DNA]</scope>
    <source>
        <strain evidence="4 5">AC230</strain>
    </source>
</reference>
<dbReference type="Pfam" id="PF14016">
    <property type="entry name" value="DUF4232"/>
    <property type="match status" value="1"/>
</dbReference>
<dbReference type="OrthoDB" id="3784430at2"/>
<feature type="signal peptide" evidence="2">
    <location>
        <begin position="1"/>
        <end position="20"/>
    </location>
</feature>
<evidence type="ECO:0000256" key="1">
    <source>
        <dbReference type="SAM" id="MobiDB-lite"/>
    </source>
</evidence>
<feature type="domain" description="DUF4232" evidence="3">
    <location>
        <begin position="79"/>
        <end position="200"/>
    </location>
</feature>
<proteinExistence type="predicted"/>